<name>W1PVP8_AMBTC</name>
<feature type="region of interest" description="Disordered" evidence="1">
    <location>
        <begin position="56"/>
        <end position="75"/>
    </location>
</feature>
<evidence type="ECO:0000256" key="1">
    <source>
        <dbReference type="SAM" id="MobiDB-lite"/>
    </source>
</evidence>
<keyword evidence="3" id="KW-1185">Reference proteome</keyword>
<evidence type="ECO:0000313" key="3">
    <source>
        <dbReference type="Proteomes" id="UP000017836"/>
    </source>
</evidence>
<evidence type="ECO:0000313" key="2">
    <source>
        <dbReference type="EMBL" id="ERN12153.1"/>
    </source>
</evidence>
<accession>W1PVP8</accession>
<gene>
    <name evidence="2" type="ORF">AMTR_s00034p00029380</name>
</gene>
<dbReference type="Gramene" id="ERN12153">
    <property type="protein sequence ID" value="ERN12153"/>
    <property type="gene ID" value="AMTR_s00034p00029380"/>
</dbReference>
<organism evidence="2 3">
    <name type="scientific">Amborella trichopoda</name>
    <dbReference type="NCBI Taxonomy" id="13333"/>
    <lineage>
        <taxon>Eukaryota</taxon>
        <taxon>Viridiplantae</taxon>
        <taxon>Streptophyta</taxon>
        <taxon>Embryophyta</taxon>
        <taxon>Tracheophyta</taxon>
        <taxon>Spermatophyta</taxon>
        <taxon>Magnoliopsida</taxon>
        <taxon>Amborellales</taxon>
        <taxon>Amborellaceae</taxon>
        <taxon>Amborella</taxon>
    </lineage>
</organism>
<protein>
    <submittedName>
        <fullName evidence="2">Uncharacterized protein</fullName>
    </submittedName>
</protein>
<dbReference type="Proteomes" id="UP000017836">
    <property type="component" value="Unassembled WGS sequence"/>
</dbReference>
<sequence>MREQRLRRGGRQGLRLLVMTGDGKGSDSAVEEKAWWLRVGEGLQQGSCAAVGEATREMTKRSGVSNNQVGERGRR</sequence>
<proteinExistence type="predicted"/>
<dbReference type="AlphaFoldDB" id="W1PVP8"/>
<dbReference type="HOGENOM" id="CLU_2674380_0_0_1"/>
<dbReference type="EMBL" id="KI392616">
    <property type="protein sequence ID" value="ERN12153.1"/>
    <property type="molecule type" value="Genomic_DNA"/>
</dbReference>
<reference evidence="3" key="1">
    <citation type="journal article" date="2013" name="Science">
        <title>The Amborella genome and the evolution of flowering plants.</title>
        <authorList>
            <consortium name="Amborella Genome Project"/>
        </authorList>
    </citation>
    <scope>NUCLEOTIDE SEQUENCE [LARGE SCALE GENOMIC DNA]</scope>
</reference>